<protein>
    <recommendedName>
        <fullName evidence="9">DUF300-domain-containing protein</fullName>
    </recommendedName>
</protein>
<accession>A0A409WNQ5</accession>
<evidence type="ECO:0000313" key="7">
    <source>
        <dbReference type="EMBL" id="PPQ80136.1"/>
    </source>
</evidence>
<keyword evidence="8" id="KW-1185">Reference proteome</keyword>
<dbReference type="OrthoDB" id="5348404at2759"/>
<feature type="compositionally biased region" description="Basic and acidic residues" evidence="5">
    <location>
        <begin position="704"/>
        <end position="719"/>
    </location>
</feature>
<dbReference type="GO" id="GO:0016020">
    <property type="term" value="C:membrane"/>
    <property type="evidence" value="ECO:0007669"/>
    <property type="project" value="UniProtKB-SubCell"/>
</dbReference>
<evidence type="ECO:0000256" key="6">
    <source>
        <dbReference type="SAM" id="Phobius"/>
    </source>
</evidence>
<evidence type="ECO:0000256" key="5">
    <source>
        <dbReference type="SAM" id="MobiDB-lite"/>
    </source>
</evidence>
<feature type="compositionally biased region" description="Basic and acidic residues" evidence="5">
    <location>
        <begin position="536"/>
        <end position="559"/>
    </location>
</feature>
<feature type="transmembrane region" description="Helical" evidence="6">
    <location>
        <begin position="82"/>
        <end position="100"/>
    </location>
</feature>
<feature type="transmembrane region" description="Helical" evidence="6">
    <location>
        <begin position="12"/>
        <end position="35"/>
    </location>
</feature>
<dbReference type="Pfam" id="PF03619">
    <property type="entry name" value="Solute_trans_a"/>
    <property type="match status" value="1"/>
</dbReference>
<dbReference type="InterPro" id="IPR005178">
    <property type="entry name" value="Ostalpha/TMEM184C"/>
</dbReference>
<comment type="subcellular location">
    <subcellularLocation>
        <location evidence="1">Membrane</location>
        <topology evidence="1">Multi-pass membrane protein</topology>
    </subcellularLocation>
</comment>
<keyword evidence="3 6" id="KW-1133">Transmembrane helix</keyword>
<dbReference type="InParanoid" id="A0A409WNQ5"/>
<dbReference type="Proteomes" id="UP000283269">
    <property type="component" value="Unassembled WGS sequence"/>
</dbReference>
<feature type="compositionally biased region" description="Low complexity" evidence="5">
    <location>
        <begin position="600"/>
        <end position="622"/>
    </location>
</feature>
<feature type="region of interest" description="Disordered" evidence="5">
    <location>
        <begin position="520"/>
        <end position="670"/>
    </location>
</feature>
<evidence type="ECO:0000256" key="4">
    <source>
        <dbReference type="ARBA" id="ARBA00023136"/>
    </source>
</evidence>
<reference evidence="7 8" key="1">
    <citation type="journal article" date="2018" name="Evol. Lett.">
        <title>Horizontal gene cluster transfer increased hallucinogenic mushroom diversity.</title>
        <authorList>
            <person name="Reynolds H.T."/>
            <person name="Vijayakumar V."/>
            <person name="Gluck-Thaler E."/>
            <person name="Korotkin H.B."/>
            <person name="Matheny P.B."/>
            <person name="Slot J.C."/>
        </authorList>
    </citation>
    <scope>NUCLEOTIDE SEQUENCE [LARGE SCALE GENOMIC DNA]</scope>
    <source>
        <strain evidence="7 8">2631</strain>
    </source>
</reference>
<dbReference type="FunCoup" id="A0A409WNQ5">
    <property type="interactions" value="162"/>
</dbReference>
<proteinExistence type="predicted"/>
<evidence type="ECO:0008006" key="9">
    <source>
        <dbReference type="Google" id="ProtNLM"/>
    </source>
</evidence>
<feature type="compositionally biased region" description="Low complexity" evidence="5">
    <location>
        <begin position="631"/>
        <end position="642"/>
    </location>
</feature>
<organism evidence="7 8">
    <name type="scientific">Psilocybe cyanescens</name>
    <dbReference type="NCBI Taxonomy" id="93625"/>
    <lineage>
        <taxon>Eukaryota</taxon>
        <taxon>Fungi</taxon>
        <taxon>Dikarya</taxon>
        <taxon>Basidiomycota</taxon>
        <taxon>Agaricomycotina</taxon>
        <taxon>Agaricomycetes</taxon>
        <taxon>Agaricomycetidae</taxon>
        <taxon>Agaricales</taxon>
        <taxon>Agaricineae</taxon>
        <taxon>Strophariaceae</taxon>
        <taxon>Psilocybe</taxon>
    </lineage>
</organism>
<evidence type="ECO:0000256" key="3">
    <source>
        <dbReference type="ARBA" id="ARBA00022989"/>
    </source>
</evidence>
<evidence type="ECO:0000256" key="1">
    <source>
        <dbReference type="ARBA" id="ARBA00004141"/>
    </source>
</evidence>
<sequence length="778" mass="86728">MAGEGAGSRLPTWLLLVAGLSALIAVLVSMMSIFLQLRNYRKPSLQRMVVRIMLMVPLYAIASLISLFSVEAAFVIDAIRDVYEAFVIYCFFVLLLSYLGGERSLLILLHGRPPKEPVFPINLVKREIDVSDPYTFLFLKRGILQYVQVKPILAAVTLILKAVGKYNDGDFRANSGYLYVSIVYNPCSGYASTTTSNLSGKETIFITPKVDANIGYSPVPKFLCVKGILFFSFWQSIAVSTLVAARVIRKLGPYTDPEPVSVGINDLLISVEMPFFAFAHMYAFSYKDFMDPTHTFVARMPMYYAFRDAFGLLDVIEDTKTTLRGEGMDYREFEPAEGFMHQGAGRDRRIRAGLRYSKGGQRKYWLPKATEDTQPPGRVERITNKVIKRIAGADQAETVTAPLLPQDAENVVHLAPDLQDTTDDTVWGDPSVEDGYDLPFGDLDDGDEELFAHSKRYLFGDYNYPCIDVSSESARTLMWTEEERVLRDERGAWFSPIRGAQGQAAMQNRTRPVWEGYGAVDNSQLHPQSKKLQAKSPERFFSDDTQEQRLIDHDARAAEPTDVSLRWTKTKSHSRPGASSRSPAQNIRTVQQQSARHTPSSSVASASGSSRGDVRSPPSLSREPSRPKAGDSPVLPPDAVDLVVEDKAAAEEDLTRERRKGEPATRGGSGLRRIYRRGFVAQGEDGERAEGEVEVEEQAEDAEDARRVEVGEEIVHAIGDDSGDDEEVERFPRTSGHSDWVQDVQVEGVVARTGTPPLHARVEAYQYHDIPEDDNPWA</sequence>
<feature type="compositionally biased region" description="Acidic residues" evidence="5">
    <location>
        <begin position="692"/>
        <end position="703"/>
    </location>
</feature>
<feature type="compositionally biased region" description="Polar residues" evidence="5">
    <location>
        <begin position="577"/>
        <end position="599"/>
    </location>
</feature>
<evidence type="ECO:0000313" key="8">
    <source>
        <dbReference type="Proteomes" id="UP000283269"/>
    </source>
</evidence>
<gene>
    <name evidence="7" type="ORF">CVT25_001435</name>
</gene>
<dbReference type="SMART" id="SM01417">
    <property type="entry name" value="Solute_trans_a"/>
    <property type="match status" value="1"/>
</dbReference>
<name>A0A409WNQ5_PSICY</name>
<dbReference type="AlphaFoldDB" id="A0A409WNQ5"/>
<dbReference type="PANTHER" id="PTHR23423">
    <property type="entry name" value="ORGANIC SOLUTE TRANSPORTER-RELATED"/>
    <property type="match status" value="1"/>
</dbReference>
<keyword evidence="4 6" id="KW-0472">Membrane</keyword>
<evidence type="ECO:0000256" key="2">
    <source>
        <dbReference type="ARBA" id="ARBA00022692"/>
    </source>
</evidence>
<keyword evidence="2 6" id="KW-0812">Transmembrane</keyword>
<feature type="region of interest" description="Disordered" evidence="5">
    <location>
        <begin position="682"/>
        <end position="736"/>
    </location>
</feature>
<dbReference type="EMBL" id="NHYD01003345">
    <property type="protein sequence ID" value="PPQ80136.1"/>
    <property type="molecule type" value="Genomic_DNA"/>
</dbReference>
<feature type="compositionally biased region" description="Basic and acidic residues" evidence="5">
    <location>
        <begin position="644"/>
        <end position="663"/>
    </location>
</feature>
<feature type="transmembrane region" description="Helical" evidence="6">
    <location>
        <begin position="56"/>
        <end position="76"/>
    </location>
</feature>
<comment type="caution">
    <text evidence="7">The sequence shown here is derived from an EMBL/GenBank/DDBJ whole genome shotgun (WGS) entry which is preliminary data.</text>
</comment>
<dbReference type="STRING" id="93625.A0A409WNQ5"/>